<evidence type="ECO:0000256" key="8">
    <source>
        <dbReference type="ARBA" id="ARBA00023209"/>
    </source>
</evidence>
<evidence type="ECO:0000313" key="13">
    <source>
        <dbReference type="EMBL" id="BDD10592.1"/>
    </source>
</evidence>
<keyword evidence="7" id="KW-0865">Zymogen</keyword>
<evidence type="ECO:0000256" key="1">
    <source>
        <dbReference type="ARBA" id="ARBA00001928"/>
    </source>
</evidence>
<dbReference type="InterPro" id="IPR003817">
    <property type="entry name" value="PS_Dcarbxylase"/>
</dbReference>
<gene>
    <name evidence="13" type="primary">psd_2</name>
    <name evidence="13" type="ORF">FUAX_30240</name>
</gene>
<dbReference type="KEGG" id="fax:FUAX_30240"/>
<name>A0AAU9CU61_9BACT</name>
<evidence type="ECO:0000256" key="10">
    <source>
        <dbReference type="ARBA" id="ARBA00023264"/>
    </source>
</evidence>
<protein>
    <recommendedName>
        <fullName evidence="3">phosphatidylserine decarboxylase</fullName>
        <ecNumber evidence="3">4.1.1.65</ecNumber>
    </recommendedName>
</protein>
<dbReference type="EC" id="4.1.1.65" evidence="3"/>
<organism evidence="13 14">
    <name type="scientific">Fulvitalea axinellae</name>
    <dbReference type="NCBI Taxonomy" id="1182444"/>
    <lineage>
        <taxon>Bacteria</taxon>
        <taxon>Pseudomonadati</taxon>
        <taxon>Bacteroidota</taxon>
        <taxon>Cytophagia</taxon>
        <taxon>Cytophagales</taxon>
        <taxon>Persicobacteraceae</taxon>
        <taxon>Fulvitalea</taxon>
    </lineage>
</organism>
<sequence>MAKAKRRLTEFIERSTGELKREKAPDARTLGFLYHSPFGKLPLALLAKRKFLSSLSGRFMDSRWSKAYISAFVKAQDVNLDEFEGEGRYKTFNDFFCRKLKPGVRPISEGIISPADGKILAFEQVETCRKFFVKGYEFDVCEFLQNDALAKKYDQSPMIIIRLAPADYHRFHFPSNGHIGKSVKVSGSYYSVSPIALDKKIEIFCENKREYSVLSTHDYGDILICEVGATLVGSVVQTYQPDSEAVKGLEKGYFRFGGSSIVLLFEKGKVTLAKDLIENSKAGLETTIRMGENIGF</sequence>
<dbReference type="GO" id="GO:0004609">
    <property type="term" value="F:phosphatidylserine decarboxylase activity"/>
    <property type="evidence" value="ECO:0007669"/>
    <property type="project" value="UniProtKB-EC"/>
</dbReference>
<comment type="cofactor">
    <cofactor evidence="1">
        <name>pyruvate</name>
        <dbReference type="ChEBI" id="CHEBI:15361"/>
    </cofactor>
</comment>
<evidence type="ECO:0000256" key="12">
    <source>
        <dbReference type="ARBA" id="ARBA00024326"/>
    </source>
</evidence>
<dbReference type="Pfam" id="PF02666">
    <property type="entry name" value="PS_Dcarbxylase"/>
    <property type="match status" value="1"/>
</dbReference>
<keyword evidence="14" id="KW-1185">Reference proteome</keyword>
<evidence type="ECO:0000256" key="4">
    <source>
        <dbReference type="ARBA" id="ARBA00022516"/>
    </source>
</evidence>
<keyword evidence="10" id="KW-1208">Phospholipid metabolism</keyword>
<comment type="pathway">
    <text evidence="2">Lipid metabolism.</text>
</comment>
<accession>A0AAU9CU61</accession>
<dbReference type="PANTHER" id="PTHR10067:SF17">
    <property type="entry name" value="PHOSPHATIDYLSERINE DECARBOXYLASE PROENZYME 2"/>
    <property type="match status" value="1"/>
</dbReference>
<keyword evidence="4" id="KW-0444">Lipid biosynthesis</keyword>
<keyword evidence="9" id="KW-0456">Lyase</keyword>
<dbReference type="EMBL" id="AP025314">
    <property type="protein sequence ID" value="BDD10592.1"/>
    <property type="molecule type" value="Genomic_DNA"/>
</dbReference>
<keyword evidence="5" id="KW-0210">Decarboxylase</keyword>
<dbReference type="NCBIfam" id="TIGR00163">
    <property type="entry name" value="PS_decarb"/>
    <property type="match status" value="1"/>
</dbReference>
<dbReference type="GO" id="GO:0008654">
    <property type="term" value="P:phospholipid biosynthetic process"/>
    <property type="evidence" value="ECO:0007669"/>
    <property type="project" value="UniProtKB-KW"/>
</dbReference>
<evidence type="ECO:0000256" key="2">
    <source>
        <dbReference type="ARBA" id="ARBA00005189"/>
    </source>
</evidence>
<evidence type="ECO:0000256" key="6">
    <source>
        <dbReference type="ARBA" id="ARBA00023098"/>
    </source>
</evidence>
<dbReference type="InterPro" id="IPR033177">
    <property type="entry name" value="PSD-B"/>
</dbReference>
<keyword evidence="11" id="KW-0670">Pyruvate</keyword>
<evidence type="ECO:0000256" key="11">
    <source>
        <dbReference type="ARBA" id="ARBA00023317"/>
    </source>
</evidence>
<proteinExistence type="predicted"/>
<evidence type="ECO:0000256" key="3">
    <source>
        <dbReference type="ARBA" id="ARBA00012243"/>
    </source>
</evidence>
<evidence type="ECO:0000256" key="9">
    <source>
        <dbReference type="ARBA" id="ARBA00023239"/>
    </source>
</evidence>
<dbReference type="PANTHER" id="PTHR10067">
    <property type="entry name" value="PHOSPHATIDYLSERINE DECARBOXYLASE"/>
    <property type="match status" value="1"/>
</dbReference>
<dbReference type="RefSeq" id="WP_338392136.1">
    <property type="nucleotide sequence ID" value="NZ_AP025314.1"/>
</dbReference>
<keyword evidence="8" id="KW-0594">Phospholipid biosynthesis</keyword>
<dbReference type="AlphaFoldDB" id="A0AAU9CU61"/>
<dbReference type="Proteomes" id="UP001348817">
    <property type="component" value="Chromosome"/>
</dbReference>
<keyword evidence="6" id="KW-0443">Lipid metabolism</keyword>
<evidence type="ECO:0000256" key="5">
    <source>
        <dbReference type="ARBA" id="ARBA00022793"/>
    </source>
</evidence>
<evidence type="ECO:0000313" key="14">
    <source>
        <dbReference type="Proteomes" id="UP001348817"/>
    </source>
</evidence>
<comment type="pathway">
    <text evidence="12">Phospholipid metabolism; phosphatidylethanolamine biosynthesis.</text>
</comment>
<reference evidence="13 14" key="1">
    <citation type="submission" date="2021-12" db="EMBL/GenBank/DDBJ databases">
        <title>Genome sequencing of bacteria with rrn-lacking chromosome and rrn-plasmid.</title>
        <authorList>
            <person name="Anda M."/>
            <person name="Iwasaki W."/>
        </authorList>
    </citation>
    <scope>NUCLEOTIDE SEQUENCE [LARGE SCALE GENOMIC DNA]</scope>
    <source>
        <strain evidence="13 14">DSM 100852</strain>
    </source>
</reference>
<evidence type="ECO:0000256" key="7">
    <source>
        <dbReference type="ARBA" id="ARBA00023145"/>
    </source>
</evidence>